<dbReference type="GO" id="GO:0005634">
    <property type="term" value="C:nucleus"/>
    <property type="evidence" value="ECO:0007669"/>
    <property type="project" value="UniProtKB-SubCell"/>
</dbReference>
<evidence type="ECO:0000313" key="5">
    <source>
        <dbReference type="Proteomes" id="UP000586671"/>
    </source>
</evidence>
<dbReference type="PROSITE" id="PS51457">
    <property type="entry name" value="BEN"/>
    <property type="match status" value="2"/>
</dbReference>
<organism evidence="4 5">
    <name type="scientific">Dromas ardeola</name>
    <dbReference type="NCBI Taxonomy" id="458190"/>
    <lineage>
        <taxon>Eukaryota</taxon>
        <taxon>Metazoa</taxon>
        <taxon>Chordata</taxon>
        <taxon>Craniata</taxon>
        <taxon>Vertebrata</taxon>
        <taxon>Euteleostomi</taxon>
        <taxon>Archelosauria</taxon>
        <taxon>Archosauria</taxon>
        <taxon>Dinosauria</taxon>
        <taxon>Saurischia</taxon>
        <taxon>Theropoda</taxon>
        <taxon>Coelurosauria</taxon>
        <taxon>Aves</taxon>
        <taxon>Neognathae</taxon>
        <taxon>Neoaves</taxon>
        <taxon>Charadriiformes</taxon>
        <taxon>Dromadidae</taxon>
        <taxon>Dromas</taxon>
    </lineage>
</organism>
<evidence type="ECO:0000256" key="2">
    <source>
        <dbReference type="ARBA" id="ARBA00023242"/>
    </source>
</evidence>
<dbReference type="AlphaFoldDB" id="A0A7K5XW49"/>
<dbReference type="EMBL" id="VYZM01019345">
    <property type="protein sequence ID" value="NWU57247.1"/>
    <property type="molecule type" value="Genomic_DNA"/>
</dbReference>
<dbReference type="Pfam" id="PF10523">
    <property type="entry name" value="BEN"/>
    <property type="match status" value="2"/>
</dbReference>
<gene>
    <name evidence="4" type="primary">Bend2</name>
    <name evidence="4" type="ORF">DROARD_R02512</name>
</gene>
<keyword evidence="2" id="KW-0539">Nucleus</keyword>
<comment type="subcellular location">
    <subcellularLocation>
        <location evidence="1">Nucleus</location>
    </subcellularLocation>
</comment>
<dbReference type="Proteomes" id="UP000586671">
    <property type="component" value="Unassembled WGS sequence"/>
</dbReference>
<proteinExistence type="predicted"/>
<evidence type="ECO:0000313" key="4">
    <source>
        <dbReference type="EMBL" id="NWU57247.1"/>
    </source>
</evidence>
<feature type="domain" description="BEN" evidence="3">
    <location>
        <begin position="328"/>
        <end position="426"/>
    </location>
</feature>
<dbReference type="PANTHER" id="PTHR47305:SF1">
    <property type="entry name" value="BEN DOMAIN-CONTAINING PROTEIN"/>
    <property type="match status" value="1"/>
</dbReference>
<dbReference type="GO" id="GO:0003677">
    <property type="term" value="F:DNA binding"/>
    <property type="evidence" value="ECO:0007669"/>
    <property type="project" value="InterPro"/>
</dbReference>
<sequence>CQAMYDAIQKLDKKFDLLHRKVSEMQHTRLKPLLLKPVSQGRHSPVIRVALQNGHVQVNSTVKHVQQSLQLESQQPVHRQSPPLPTIVSTHSLHSSYTANNGMPDLSPQSNLVAGVVESTVNIASSPVASSSMPAPSETSMGNNAFVGDPVRNVKVLGNYLMKARQKTKPKYAARYLVRVLFPKETLLCSIMGASARGRRTLDPNKIAAIREFLATNFTNYDLSEHGKDWKTCITNVNAMIRCLRSETKINPVSFLKETAEGKEIAAVTPDTSHCVDLNYNEDSEGNSQNSQKMTSSITDTLQNSGLDNKISFSVFLTSFLELLGSPWRNVQLPFSVIYVAKGKSRPELSARYLIRHMFTEDVLVKSNVYGNLERGMSPLDCNRINALRDFLQENYPSFDLKETGYDWKACVAAINSTIRSLRHDHKKATVGI</sequence>
<evidence type="ECO:0000259" key="3">
    <source>
        <dbReference type="PROSITE" id="PS51457"/>
    </source>
</evidence>
<reference evidence="4 5" key="1">
    <citation type="submission" date="2019-09" db="EMBL/GenBank/DDBJ databases">
        <title>Bird 10,000 Genomes (B10K) Project - Family phase.</title>
        <authorList>
            <person name="Zhang G."/>
        </authorList>
    </citation>
    <scope>NUCLEOTIDE SEQUENCE [LARGE SCALE GENOMIC DNA]</scope>
    <source>
        <strain evidence="4">B10K-DU-012-55</strain>
        <tissue evidence="4">Muscle</tissue>
    </source>
</reference>
<feature type="domain" description="BEN" evidence="3">
    <location>
        <begin position="151"/>
        <end position="250"/>
    </location>
</feature>
<feature type="non-terminal residue" evidence="4">
    <location>
        <position position="1"/>
    </location>
</feature>
<feature type="non-terminal residue" evidence="4">
    <location>
        <position position="433"/>
    </location>
</feature>
<comment type="caution">
    <text evidence="4">The sequence shown here is derived from an EMBL/GenBank/DDBJ whole genome shotgun (WGS) entry which is preliminary data.</text>
</comment>
<accession>A0A7K5XW49</accession>
<dbReference type="PANTHER" id="PTHR47305">
    <property type="entry name" value="BEN DOMAIN-CONTAINING PROTEIN 2"/>
    <property type="match status" value="1"/>
</dbReference>
<protein>
    <submittedName>
        <fullName evidence="4">BEND2 protein</fullName>
    </submittedName>
</protein>
<dbReference type="InterPro" id="IPR018379">
    <property type="entry name" value="BEN_domain"/>
</dbReference>
<dbReference type="SMART" id="SM01025">
    <property type="entry name" value="BEN"/>
    <property type="match status" value="2"/>
</dbReference>
<name>A0A7K5XW49_9CHAR</name>
<keyword evidence="5" id="KW-1185">Reference proteome</keyword>
<evidence type="ECO:0000256" key="1">
    <source>
        <dbReference type="ARBA" id="ARBA00004123"/>
    </source>
</evidence>